<evidence type="ECO:0000256" key="1">
    <source>
        <dbReference type="SAM" id="MobiDB-lite"/>
    </source>
</evidence>
<protein>
    <submittedName>
        <fullName evidence="2">Uncharacterized protein</fullName>
    </submittedName>
</protein>
<keyword evidence="3" id="KW-1185">Reference proteome</keyword>
<accession>H0EKE2</accession>
<name>H0EKE2_GLAL7</name>
<proteinExistence type="predicted"/>
<feature type="compositionally biased region" description="Polar residues" evidence="1">
    <location>
        <begin position="94"/>
        <end position="104"/>
    </location>
</feature>
<sequence length="122" mass="14461">MDMRVYMAAEYEERIEIQLRKTSCPPANVGFCRSFQMDRRQDCRTEKSILKRLEELEKPRRYSAEILPKFETRYSDKNENREIQHSPSYLYPASGSQTPTVLSPNNQHYGTYAVRDSNCVWQ</sequence>
<evidence type="ECO:0000313" key="2">
    <source>
        <dbReference type="EMBL" id="EHL01012.1"/>
    </source>
</evidence>
<feature type="region of interest" description="Disordered" evidence="1">
    <location>
        <begin position="77"/>
        <end position="104"/>
    </location>
</feature>
<organism evidence="2 3">
    <name type="scientific">Glarea lozoyensis (strain ATCC 74030 / MF5533)</name>
    <dbReference type="NCBI Taxonomy" id="1104152"/>
    <lineage>
        <taxon>Eukaryota</taxon>
        <taxon>Fungi</taxon>
        <taxon>Dikarya</taxon>
        <taxon>Ascomycota</taxon>
        <taxon>Pezizomycotina</taxon>
        <taxon>Leotiomycetes</taxon>
        <taxon>Helotiales</taxon>
        <taxon>Helotiaceae</taxon>
        <taxon>Glarea</taxon>
    </lineage>
</organism>
<evidence type="ECO:0000313" key="3">
    <source>
        <dbReference type="Proteomes" id="UP000005446"/>
    </source>
</evidence>
<dbReference type="EMBL" id="AGUE01000067">
    <property type="protein sequence ID" value="EHL01012.1"/>
    <property type="molecule type" value="Genomic_DNA"/>
</dbReference>
<dbReference type="AlphaFoldDB" id="H0EKE2"/>
<gene>
    <name evidence="2" type="ORF">M7I_3040</name>
</gene>
<dbReference type="InParanoid" id="H0EKE2"/>
<dbReference type="HOGENOM" id="CLU_2026976_0_0_1"/>
<dbReference type="Proteomes" id="UP000005446">
    <property type="component" value="Unassembled WGS sequence"/>
</dbReference>
<dbReference type="OrthoDB" id="3491535at2759"/>
<reference evidence="2 3" key="1">
    <citation type="journal article" date="2012" name="Eukaryot. Cell">
        <title>Genome sequence of the fungus Glarea lozoyensis: the first genome sequence of a species from the Helotiaceae family.</title>
        <authorList>
            <person name="Youssar L."/>
            <person name="Gruening B.A."/>
            <person name="Erxleben A."/>
            <person name="Guenther S."/>
            <person name="Huettel W."/>
        </authorList>
    </citation>
    <scope>NUCLEOTIDE SEQUENCE [LARGE SCALE GENOMIC DNA]</scope>
    <source>
        <strain evidence="3">ATCC 74030 / MF5533</strain>
    </source>
</reference>
<comment type="caution">
    <text evidence="2">The sequence shown here is derived from an EMBL/GenBank/DDBJ whole genome shotgun (WGS) entry which is preliminary data.</text>
</comment>